<comment type="subcellular location">
    <subcellularLocation>
        <location evidence="1">Cell membrane</location>
        <topology evidence="1">Multi-pass membrane protein</topology>
    </subcellularLocation>
</comment>
<evidence type="ECO:0000256" key="10">
    <source>
        <dbReference type="SAM" id="Phobius"/>
    </source>
</evidence>
<comment type="similarity">
    <text evidence="9">Belongs to the G-protein coupled receptor 1 family.</text>
</comment>
<feature type="transmembrane region" description="Helical" evidence="10">
    <location>
        <begin position="184"/>
        <end position="207"/>
    </location>
</feature>
<proteinExistence type="inferred from homology"/>
<evidence type="ECO:0000256" key="9">
    <source>
        <dbReference type="RuleBase" id="RU000688"/>
    </source>
</evidence>
<accession>A0A9W9YYS7</accession>
<dbReference type="AlphaFoldDB" id="A0A9W9YYS7"/>
<keyword evidence="13" id="KW-1185">Reference proteome</keyword>
<evidence type="ECO:0000256" key="4">
    <source>
        <dbReference type="ARBA" id="ARBA00022989"/>
    </source>
</evidence>
<dbReference type="CDD" id="cd00637">
    <property type="entry name" value="7tm_classA_rhodopsin-like"/>
    <property type="match status" value="1"/>
</dbReference>
<evidence type="ECO:0000313" key="13">
    <source>
        <dbReference type="Proteomes" id="UP001163046"/>
    </source>
</evidence>
<dbReference type="InterPro" id="IPR000276">
    <property type="entry name" value="GPCR_Rhodpsn"/>
</dbReference>
<feature type="transmembrane region" description="Helical" evidence="10">
    <location>
        <begin position="141"/>
        <end position="164"/>
    </location>
</feature>
<keyword evidence="8 9" id="KW-0807">Transducer</keyword>
<dbReference type="Pfam" id="PF00001">
    <property type="entry name" value="7tm_1"/>
    <property type="match status" value="1"/>
</dbReference>
<keyword evidence="3 9" id="KW-0812">Transmembrane</keyword>
<feature type="transmembrane region" description="Helical" evidence="10">
    <location>
        <begin position="20"/>
        <end position="48"/>
    </location>
</feature>
<comment type="caution">
    <text evidence="12">The sequence shown here is derived from an EMBL/GenBank/DDBJ whole genome shotgun (WGS) entry which is preliminary data.</text>
</comment>
<evidence type="ECO:0000256" key="1">
    <source>
        <dbReference type="ARBA" id="ARBA00004651"/>
    </source>
</evidence>
<feature type="transmembrane region" description="Helical" evidence="10">
    <location>
        <begin position="102"/>
        <end position="120"/>
    </location>
</feature>
<dbReference type="PANTHER" id="PTHR24248">
    <property type="entry name" value="ADRENERGIC RECEPTOR-RELATED G-PROTEIN COUPLED RECEPTOR"/>
    <property type="match status" value="1"/>
</dbReference>
<feature type="transmembrane region" description="Helical" evidence="10">
    <location>
        <begin position="60"/>
        <end position="90"/>
    </location>
</feature>
<dbReference type="EMBL" id="MU826850">
    <property type="protein sequence ID" value="KAJ7371224.1"/>
    <property type="molecule type" value="Genomic_DNA"/>
</dbReference>
<keyword evidence="4 10" id="KW-1133">Transmembrane helix</keyword>
<organism evidence="12 13">
    <name type="scientific">Desmophyllum pertusum</name>
    <dbReference type="NCBI Taxonomy" id="174260"/>
    <lineage>
        <taxon>Eukaryota</taxon>
        <taxon>Metazoa</taxon>
        <taxon>Cnidaria</taxon>
        <taxon>Anthozoa</taxon>
        <taxon>Hexacorallia</taxon>
        <taxon>Scleractinia</taxon>
        <taxon>Caryophylliina</taxon>
        <taxon>Caryophylliidae</taxon>
        <taxon>Desmophyllum</taxon>
    </lineage>
</organism>
<name>A0A9W9YYS7_9CNID</name>
<evidence type="ECO:0000259" key="11">
    <source>
        <dbReference type="PROSITE" id="PS50262"/>
    </source>
</evidence>
<dbReference type="Proteomes" id="UP001163046">
    <property type="component" value="Unassembled WGS sequence"/>
</dbReference>
<protein>
    <submittedName>
        <fullName evidence="12">Melatonin receptor</fullName>
    </submittedName>
</protein>
<evidence type="ECO:0000256" key="8">
    <source>
        <dbReference type="ARBA" id="ARBA00023224"/>
    </source>
</evidence>
<dbReference type="Gene3D" id="1.20.1070.10">
    <property type="entry name" value="Rhodopsin 7-helix transmembrane proteins"/>
    <property type="match status" value="1"/>
</dbReference>
<keyword evidence="7 9" id="KW-0675">Receptor</keyword>
<evidence type="ECO:0000256" key="5">
    <source>
        <dbReference type="ARBA" id="ARBA00023040"/>
    </source>
</evidence>
<dbReference type="OrthoDB" id="10044919at2759"/>
<dbReference type="GO" id="GO:0004930">
    <property type="term" value="F:G protein-coupled receptor activity"/>
    <property type="evidence" value="ECO:0007669"/>
    <property type="project" value="UniProtKB-KW"/>
</dbReference>
<dbReference type="PRINTS" id="PR00237">
    <property type="entry name" value="GPCRRHODOPSN"/>
</dbReference>
<sequence>MNDTLERKRSIEEDLKNRETWLIVVEVTTASVLVISALMGNIILCLAIHRLRALRKIQNYYIVALAISDFLLTFLSVSLGFVAMILGRWVFGDTICQIQGSLIYYFASFSLLNMMLIAFNRYVKMVRSASIYQKIYTKKNVLLSIASCGIFSGVFIVPFVTQTFCFHPGSLSCFVCKSGNKNDQILLLSSYSVLISMAYPVMIFCYYKVFRKVRAHFAQIADSTLHEDTHNSFTEEVKITKILFAVLIAFLICWTPGFTIEFLDILQGEYTLHRQVYLILTYTGAANGAINPVIYGLMQKRFREAYKKVLTCDN</sequence>
<gene>
    <name evidence="12" type="primary">MTNR1A_14</name>
    <name evidence="12" type="ORF">OS493_027338</name>
</gene>
<feature type="transmembrane region" description="Helical" evidence="10">
    <location>
        <begin position="275"/>
        <end position="298"/>
    </location>
</feature>
<dbReference type="SUPFAM" id="SSF81321">
    <property type="entry name" value="Family A G protein-coupled receptor-like"/>
    <property type="match status" value="1"/>
</dbReference>
<dbReference type="GO" id="GO:0005886">
    <property type="term" value="C:plasma membrane"/>
    <property type="evidence" value="ECO:0007669"/>
    <property type="project" value="UniProtKB-SubCell"/>
</dbReference>
<evidence type="ECO:0000256" key="7">
    <source>
        <dbReference type="ARBA" id="ARBA00023170"/>
    </source>
</evidence>
<reference evidence="12" key="1">
    <citation type="submission" date="2023-01" db="EMBL/GenBank/DDBJ databases">
        <title>Genome assembly of the deep-sea coral Lophelia pertusa.</title>
        <authorList>
            <person name="Herrera S."/>
            <person name="Cordes E."/>
        </authorList>
    </citation>
    <scope>NUCLEOTIDE SEQUENCE</scope>
    <source>
        <strain evidence="12">USNM1676648</strain>
        <tissue evidence="12">Polyp</tissue>
    </source>
</reference>
<feature type="transmembrane region" description="Helical" evidence="10">
    <location>
        <begin position="242"/>
        <end position="263"/>
    </location>
</feature>
<evidence type="ECO:0000256" key="6">
    <source>
        <dbReference type="ARBA" id="ARBA00023136"/>
    </source>
</evidence>
<evidence type="ECO:0000313" key="12">
    <source>
        <dbReference type="EMBL" id="KAJ7371224.1"/>
    </source>
</evidence>
<dbReference type="PROSITE" id="PS00237">
    <property type="entry name" value="G_PROTEIN_RECEP_F1_1"/>
    <property type="match status" value="1"/>
</dbReference>
<feature type="domain" description="G-protein coupled receptors family 1 profile" evidence="11">
    <location>
        <begin position="40"/>
        <end position="295"/>
    </location>
</feature>
<keyword evidence="5 9" id="KW-0297">G-protein coupled receptor</keyword>
<keyword evidence="2" id="KW-1003">Cell membrane</keyword>
<evidence type="ECO:0000256" key="2">
    <source>
        <dbReference type="ARBA" id="ARBA00022475"/>
    </source>
</evidence>
<evidence type="ECO:0000256" key="3">
    <source>
        <dbReference type="ARBA" id="ARBA00022692"/>
    </source>
</evidence>
<dbReference type="PROSITE" id="PS50262">
    <property type="entry name" value="G_PROTEIN_RECEP_F1_2"/>
    <property type="match status" value="1"/>
</dbReference>
<dbReference type="InterPro" id="IPR017452">
    <property type="entry name" value="GPCR_Rhodpsn_7TM"/>
</dbReference>
<keyword evidence="6 10" id="KW-0472">Membrane</keyword>